<reference evidence="1 2" key="1">
    <citation type="submission" date="2016-10" db="EMBL/GenBank/DDBJ databases">
        <authorList>
            <person name="de Groot N.N."/>
        </authorList>
    </citation>
    <scope>NUCLEOTIDE SEQUENCE [LARGE SCALE GENOMIC DNA]</scope>
    <source>
        <strain evidence="1 2">47C3B</strain>
    </source>
</reference>
<accession>A0A1G6TQ41</accession>
<gene>
    <name evidence="1" type="ORF">SAMN05216464_101357</name>
</gene>
<dbReference type="InterPro" id="IPR014985">
    <property type="entry name" value="WbqC"/>
</dbReference>
<dbReference type="Proteomes" id="UP000199072">
    <property type="component" value="Unassembled WGS sequence"/>
</dbReference>
<sequence length="205" mass="24567">MIEKGAVLPMFYLPPVEYFVQLNAYKPDIVIEREEHFPKQTYRNRANIYSPEGILTLTVPVAKGSKTHRKIKDVKISYEFDWQRLHWQSLGACYRKSAYFEYYEDELQPFYDSKKQIPYLFDYNEQLLNLLLKFIKIKSEIKYTDEYHPEYPAVADFRSSINPKKETELEQKPYFQVFEERKGFLKNLSIVDLLFNQGPQSINYL</sequence>
<dbReference type="EMBL" id="FNAI01000001">
    <property type="protein sequence ID" value="SDD30596.1"/>
    <property type="molecule type" value="Genomic_DNA"/>
</dbReference>
<evidence type="ECO:0000313" key="2">
    <source>
        <dbReference type="Proteomes" id="UP000199072"/>
    </source>
</evidence>
<name>A0A1G6TQ41_9SPHI</name>
<proteinExistence type="predicted"/>
<dbReference type="Pfam" id="PF08889">
    <property type="entry name" value="WbqC"/>
    <property type="match status" value="1"/>
</dbReference>
<dbReference type="AlphaFoldDB" id="A0A1G6TQ41"/>
<evidence type="ECO:0000313" key="1">
    <source>
        <dbReference type="EMBL" id="SDD30596.1"/>
    </source>
</evidence>
<protein>
    <submittedName>
        <fullName evidence="1">WbqC-like protein family protein</fullName>
    </submittedName>
</protein>
<keyword evidence="2" id="KW-1185">Reference proteome</keyword>
<organism evidence="1 2">
    <name type="scientific">Mucilaginibacter pineti</name>
    <dbReference type="NCBI Taxonomy" id="1391627"/>
    <lineage>
        <taxon>Bacteria</taxon>
        <taxon>Pseudomonadati</taxon>
        <taxon>Bacteroidota</taxon>
        <taxon>Sphingobacteriia</taxon>
        <taxon>Sphingobacteriales</taxon>
        <taxon>Sphingobacteriaceae</taxon>
        <taxon>Mucilaginibacter</taxon>
    </lineage>
</organism>
<dbReference type="STRING" id="1391627.SAMN05216464_101357"/>
<dbReference type="OrthoDB" id="1523452at2"/>